<feature type="compositionally biased region" description="Basic and acidic residues" evidence="1">
    <location>
        <begin position="23"/>
        <end position="45"/>
    </location>
</feature>
<reference evidence="4" key="1">
    <citation type="submission" date="2016-06" db="UniProtKB">
        <authorList>
            <consortium name="WormBaseParasite"/>
        </authorList>
    </citation>
    <scope>IDENTIFICATION</scope>
</reference>
<proteinExistence type="predicted"/>
<evidence type="ECO:0000256" key="1">
    <source>
        <dbReference type="SAM" id="MobiDB-lite"/>
    </source>
</evidence>
<dbReference type="WBParaSite" id="TCNE_0001918301-mRNA-1">
    <property type="protein sequence ID" value="TCNE_0001918301-mRNA-1"/>
    <property type="gene ID" value="TCNE_0001918301"/>
</dbReference>
<name>A0A183VEK9_TOXCA</name>
<sequence length="68" mass="7572">MSFTWSKKQINTFKRMAREALRRYKGGSEHPSSRIRNDPTSEGHRNSGVLAACHEAAIFIIIALAAAN</sequence>
<dbReference type="EMBL" id="UYWY01026506">
    <property type="protein sequence ID" value="VDM50500.1"/>
    <property type="molecule type" value="Genomic_DNA"/>
</dbReference>
<dbReference type="AlphaFoldDB" id="A0A183VEK9"/>
<accession>A0A183VEK9</accession>
<protein>
    <submittedName>
        <fullName evidence="4">Transposase</fullName>
    </submittedName>
</protein>
<organism evidence="3 4">
    <name type="scientific">Toxocara canis</name>
    <name type="common">Canine roundworm</name>
    <dbReference type="NCBI Taxonomy" id="6265"/>
    <lineage>
        <taxon>Eukaryota</taxon>
        <taxon>Metazoa</taxon>
        <taxon>Ecdysozoa</taxon>
        <taxon>Nematoda</taxon>
        <taxon>Chromadorea</taxon>
        <taxon>Rhabditida</taxon>
        <taxon>Spirurina</taxon>
        <taxon>Ascaridomorpha</taxon>
        <taxon>Ascaridoidea</taxon>
        <taxon>Toxocaridae</taxon>
        <taxon>Toxocara</taxon>
    </lineage>
</organism>
<evidence type="ECO:0000313" key="2">
    <source>
        <dbReference type="EMBL" id="VDM50500.1"/>
    </source>
</evidence>
<reference evidence="2 3" key="2">
    <citation type="submission" date="2018-11" db="EMBL/GenBank/DDBJ databases">
        <authorList>
            <consortium name="Pathogen Informatics"/>
        </authorList>
    </citation>
    <scope>NUCLEOTIDE SEQUENCE [LARGE SCALE GENOMIC DNA]</scope>
</reference>
<evidence type="ECO:0000313" key="3">
    <source>
        <dbReference type="Proteomes" id="UP000050794"/>
    </source>
</evidence>
<evidence type="ECO:0000313" key="4">
    <source>
        <dbReference type="WBParaSite" id="TCNE_0001918301-mRNA-1"/>
    </source>
</evidence>
<dbReference type="Proteomes" id="UP000050794">
    <property type="component" value="Unassembled WGS sequence"/>
</dbReference>
<keyword evidence="3" id="KW-1185">Reference proteome</keyword>
<gene>
    <name evidence="2" type="ORF">TCNE_LOCUS19179</name>
</gene>
<feature type="region of interest" description="Disordered" evidence="1">
    <location>
        <begin position="23"/>
        <end position="46"/>
    </location>
</feature>